<dbReference type="VEuPathDB" id="FungiDB:EYZ11_003969"/>
<dbReference type="InterPro" id="IPR008030">
    <property type="entry name" value="NmrA-like"/>
</dbReference>
<proteinExistence type="predicted"/>
<protein>
    <recommendedName>
        <fullName evidence="3">NmrA-like domain-containing protein</fullName>
    </recommendedName>
</protein>
<reference evidence="4 7" key="2">
    <citation type="submission" date="2019-08" db="EMBL/GenBank/DDBJ databases">
        <title>The genome sequence of a newly discovered highly antifungal drug resistant Aspergillus species, Aspergillus tanneri NIH 1004.</title>
        <authorList>
            <person name="Mounaud S."/>
            <person name="Singh I."/>
            <person name="Joardar V."/>
            <person name="Pakala S."/>
            <person name="Pakala S."/>
            <person name="Venepally P."/>
            <person name="Chung J.K."/>
            <person name="Losada L."/>
            <person name="Nierman W.C."/>
        </authorList>
    </citation>
    <scope>NUCLEOTIDE SEQUENCE [LARGE SCALE GENOMIC DNA]</scope>
    <source>
        <strain evidence="4 7">NIH1004</strain>
    </source>
</reference>
<dbReference type="GeneID" id="54333648"/>
<dbReference type="Pfam" id="PF05368">
    <property type="entry name" value="NmrA"/>
    <property type="match status" value="1"/>
</dbReference>
<keyword evidence="6" id="KW-1185">Reference proteome</keyword>
<dbReference type="PANTHER" id="PTHR47706">
    <property type="entry name" value="NMRA-LIKE FAMILY PROTEIN"/>
    <property type="match status" value="1"/>
</dbReference>
<sequence>MKPVVAIAGATGHLGKHVASAFLSPPLCSHFSEIILLSRQDTLSPQVPDSRCEVKLTTRKYDENNLAAALEDVQILVNTVGASGHEFKEKLLRALPETEVEVYFPSEFGVDHYIHDFPHLEWDQKTKHFNLARQLTPKVKVCRVFSGLFLEDSIGPWFGFDTKNGKYESVGSPHTPISFTSLDDVGRSVAALCALPKEKIPDVAHLAGDTQSISEIAGIMKDAGAGQIDVTEISLQKYKDATTAQTSWYPASYLRFLMGENRINHTSTGLGNVNELVNADQKLWKWGSLADLANQERGTPWKDFPWPPK</sequence>
<dbReference type="STRING" id="1220188.A0A4S3JP56"/>
<gene>
    <name evidence="4" type="ORF">ATNIH1004_010947</name>
    <name evidence="5" type="ORF">EYZ11_003969</name>
</gene>
<evidence type="ECO:0000256" key="1">
    <source>
        <dbReference type="ARBA" id="ARBA00022857"/>
    </source>
</evidence>
<keyword evidence="2" id="KW-0560">Oxidoreductase</keyword>
<dbReference type="InterPro" id="IPR051609">
    <property type="entry name" value="NmrA/Isoflavone_reductase-like"/>
</dbReference>
<dbReference type="PANTHER" id="PTHR47706:SF9">
    <property type="entry name" value="NMRA-LIKE DOMAIN-CONTAINING PROTEIN-RELATED"/>
    <property type="match status" value="1"/>
</dbReference>
<dbReference type="EMBL" id="SOSA01000108">
    <property type="protein sequence ID" value="THC96577.1"/>
    <property type="molecule type" value="Genomic_DNA"/>
</dbReference>
<organism evidence="5 6">
    <name type="scientific">Aspergillus tanneri</name>
    <dbReference type="NCBI Taxonomy" id="1220188"/>
    <lineage>
        <taxon>Eukaryota</taxon>
        <taxon>Fungi</taxon>
        <taxon>Dikarya</taxon>
        <taxon>Ascomycota</taxon>
        <taxon>Pezizomycotina</taxon>
        <taxon>Eurotiomycetes</taxon>
        <taxon>Eurotiomycetidae</taxon>
        <taxon>Eurotiales</taxon>
        <taxon>Aspergillaceae</taxon>
        <taxon>Aspergillus</taxon>
        <taxon>Aspergillus subgen. Circumdati</taxon>
    </lineage>
</organism>
<feature type="domain" description="NmrA-like" evidence="3">
    <location>
        <begin position="2"/>
        <end position="240"/>
    </location>
</feature>
<dbReference type="EMBL" id="QUQM01000008">
    <property type="protein sequence ID" value="KAA8642008.1"/>
    <property type="molecule type" value="Genomic_DNA"/>
</dbReference>
<comment type="caution">
    <text evidence="5">The sequence shown here is derived from an EMBL/GenBank/DDBJ whole genome shotgun (WGS) entry which is preliminary data.</text>
</comment>
<evidence type="ECO:0000313" key="5">
    <source>
        <dbReference type="EMBL" id="THC96577.1"/>
    </source>
</evidence>
<dbReference type="Gene3D" id="3.40.50.720">
    <property type="entry name" value="NAD(P)-binding Rossmann-like Domain"/>
    <property type="match status" value="1"/>
</dbReference>
<dbReference type="SUPFAM" id="SSF51735">
    <property type="entry name" value="NAD(P)-binding Rossmann-fold domains"/>
    <property type="match status" value="1"/>
</dbReference>
<keyword evidence="1" id="KW-0521">NADP</keyword>
<dbReference type="Gene3D" id="3.90.25.10">
    <property type="entry name" value="UDP-galactose 4-epimerase, domain 1"/>
    <property type="match status" value="1"/>
</dbReference>
<evidence type="ECO:0000313" key="6">
    <source>
        <dbReference type="Proteomes" id="UP000308092"/>
    </source>
</evidence>
<accession>A0A4S3JP56</accession>
<dbReference type="Proteomes" id="UP000324241">
    <property type="component" value="Unassembled WGS sequence"/>
</dbReference>
<dbReference type="AlphaFoldDB" id="A0A4S3JP56"/>
<evidence type="ECO:0000313" key="4">
    <source>
        <dbReference type="EMBL" id="KAA8642008.1"/>
    </source>
</evidence>
<evidence type="ECO:0000259" key="3">
    <source>
        <dbReference type="Pfam" id="PF05368"/>
    </source>
</evidence>
<dbReference type="Proteomes" id="UP000308092">
    <property type="component" value="Unassembled WGS sequence"/>
</dbReference>
<evidence type="ECO:0000313" key="7">
    <source>
        <dbReference type="Proteomes" id="UP000324241"/>
    </source>
</evidence>
<dbReference type="OrthoDB" id="9974981at2759"/>
<dbReference type="RefSeq" id="XP_033421370.1">
    <property type="nucleotide sequence ID" value="XM_033575515.1"/>
</dbReference>
<dbReference type="InterPro" id="IPR036291">
    <property type="entry name" value="NAD(P)-bd_dom_sf"/>
</dbReference>
<evidence type="ECO:0000256" key="2">
    <source>
        <dbReference type="ARBA" id="ARBA00023002"/>
    </source>
</evidence>
<reference evidence="5 6" key="1">
    <citation type="submission" date="2019-03" db="EMBL/GenBank/DDBJ databases">
        <title>The genome sequence of a newly discovered highly antifungal drug resistant Aspergillus species, Aspergillus tanneri NIH 1004.</title>
        <authorList>
            <person name="Mounaud S."/>
            <person name="Singh I."/>
            <person name="Joardar V."/>
            <person name="Pakala S."/>
            <person name="Pakala S."/>
            <person name="Venepally P."/>
            <person name="Hoover J."/>
            <person name="Nierman W."/>
            <person name="Chung J."/>
            <person name="Losada L."/>
        </authorList>
    </citation>
    <scope>NUCLEOTIDE SEQUENCE [LARGE SCALE GENOMIC DNA]</scope>
    <source>
        <strain evidence="5 6">NIH1004</strain>
    </source>
</reference>
<name>A0A4S3JP56_9EURO</name>
<dbReference type="GO" id="GO:0016491">
    <property type="term" value="F:oxidoreductase activity"/>
    <property type="evidence" value="ECO:0007669"/>
    <property type="project" value="UniProtKB-KW"/>
</dbReference>